<dbReference type="RefSeq" id="WP_050529904.1">
    <property type="nucleotide sequence ID" value="NZ_AQQZ01000002.1"/>
</dbReference>
<keyword evidence="4" id="KW-1185">Reference proteome</keyword>
<dbReference type="InterPro" id="IPR036188">
    <property type="entry name" value="FAD/NAD-bd_sf"/>
</dbReference>
<comment type="caution">
    <text evidence="3">The sequence shown here is derived from an EMBL/GenBank/DDBJ whole genome shotgun (WGS) entry which is preliminary data.</text>
</comment>
<dbReference type="Gene3D" id="3.30.9.10">
    <property type="entry name" value="D-Amino Acid Oxidase, subunit A, domain 2"/>
    <property type="match status" value="1"/>
</dbReference>
<dbReference type="InterPro" id="IPR006076">
    <property type="entry name" value="FAD-dep_OxRdtase"/>
</dbReference>
<dbReference type="PANTHER" id="PTHR13847:SF287">
    <property type="entry name" value="FAD-DEPENDENT OXIDOREDUCTASE DOMAIN-CONTAINING PROTEIN 1"/>
    <property type="match status" value="1"/>
</dbReference>
<dbReference type="PATRIC" id="fig|1317121.7.peg.1575"/>
<dbReference type="GO" id="GO:0016491">
    <property type="term" value="F:oxidoreductase activity"/>
    <property type="evidence" value="ECO:0007669"/>
    <property type="project" value="UniProtKB-KW"/>
</dbReference>
<evidence type="ECO:0000313" key="4">
    <source>
        <dbReference type="Proteomes" id="UP000036938"/>
    </source>
</evidence>
<dbReference type="EMBL" id="AQQZ01000002">
    <property type="protein sequence ID" value="KNG94913.1"/>
    <property type="molecule type" value="Genomic_DNA"/>
</dbReference>
<dbReference type="OrthoDB" id="7421214at2"/>
<evidence type="ECO:0000313" key="3">
    <source>
        <dbReference type="EMBL" id="KNG94913.1"/>
    </source>
</evidence>
<evidence type="ECO:0000259" key="2">
    <source>
        <dbReference type="Pfam" id="PF01266"/>
    </source>
</evidence>
<keyword evidence="1" id="KW-0560">Oxidoreductase</keyword>
<dbReference type="Proteomes" id="UP000036938">
    <property type="component" value="Unassembled WGS sequence"/>
</dbReference>
<dbReference type="Gene3D" id="3.50.50.60">
    <property type="entry name" value="FAD/NAD(P)-binding domain"/>
    <property type="match status" value="1"/>
</dbReference>
<evidence type="ECO:0000256" key="1">
    <source>
        <dbReference type="ARBA" id="ARBA00023002"/>
    </source>
</evidence>
<dbReference type="Pfam" id="PF01266">
    <property type="entry name" value="DAO"/>
    <property type="match status" value="1"/>
</dbReference>
<proteinExistence type="predicted"/>
<dbReference type="STRING" id="1317121.ATO11_05975"/>
<feature type="domain" description="FAD dependent oxidoreductase" evidence="2">
    <location>
        <begin position="4"/>
        <end position="334"/>
    </location>
</feature>
<protein>
    <submittedName>
        <fullName evidence="3">Glycerol-3-phosphate dehydrogenase</fullName>
    </submittedName>
</protein>
<accession>A0A0L1JU32</accession>
<organism evidence="3 4">
    <name type="scientific">Pseudaestuariivita atlantica</name>
    <dbReference type="NCBI Taxonomy" id="1317121"/>
    <lineage>
        <taxon>Bacteria</taxon>
        <taxon>Pseudomonadati</taxon>
        <taxon>Pseudomonadota</taxon>
        <taxon>Alphaproteobacteria</taxon>
        <taxon>Rhodobacterales</taxon>
        <taxon>Paracoccaceae</taxon>
        <taxon>Pseudaestuariivita</taxon>
    </lineage>
</organism>
<dbReference type="SUPFAM" id="SSF51905">
    <property type="entry name" value="FAD/NAD(P)-binding domain"/>
    <property type="match status" value="1"/>
</dbReference>
<dbReference type="GO" id="GO:0005737">
    <property type="term" value="C:cytoplasm"/>
    <property type="evidence" value="ECO:0007669"/>
    <property type="project" value="TreeGrafter"/>
</dbReference>
<gene>
    <name evidence="3" type="ORF">ATO11_05975</name>
</gene>
<name>A0A0L1JU32_9RHOB</name>
<dbReference type="PRINTS" id="PR00368">
    <property type="entry name" value="FADPNR"/>
</dbReference>
<reference evidence="3 4" key="1">
    <citation type="journal article" date="2015" name="Int. J. Syst. Evol. Microbiol.">
        <title>Aestuariivita atlantica sp. nov., isolated from deep sea sediment of the Atlantic Ocean.</title>
        <authorList>
            <person name="Li G."/>
            <person name="Lai Q."/>
            <person name="Du Y."/>
            <person name="Liu X."/>
            <person name="Sun F."/>
            <person name="Shao Z."/>
        </authorList>
    </citation>
    <scope>NUCLEOTIDE SEQUENCE [LARGE SCALE GENOMIC DNA]</scope>
    <source>
        <strain evidence="3 4">22II-S11-z3</strain>
    </source>
</reference>
<dbReference type="PANTHER" id="PTHR13847">
    <property type="entry name" value="SARCOSINE DEHYDROGENASE-RELATED"/>
    <property type="match status" value="1"/>
</dbReference>
<dbReference type="AlphaFoldDB" id="A0A0L1JU32"/>
<sequence length="356" mass="37584">MTEILIIGGGIAGVSAAARLAPHGQVTLVEAETSLGYHASGRSAAAFLEDYGNAVVRALNKASAPTLREADVLKPRGMMLVGRADEAEAHAAEARDFGLEQITVAEARTMIPILSADVVAHAGYRPDIYDLDTDRLLQSFRKAALSHGATFETGHRIDRIARDGAVWRVQAGDAEWRADVVVNAGGAWADEVATLAGIAPIGLTPYRRSIARLPAPGGHDVTDWPFVDGVGEAWYAKPDAGKWLVSPSEEIASAPMDAWPDDMVLAEGLARYEAMVTEPVTRVETAWAGLRTFAPDRALVIGEDPDTPGFFWLAGQGGYGFQTCAAASALVASLVTGTTPDLEAALVASLAPARFR</sequence>